<accession>A0A0F9CAV2</accession>
<gene>
    <name evidence="1" type="ORF">LCGC14_2344790</name>
</gene>
<evidence type="ECO:0000313" key="1">
    <source>
        <dbReference type="EMBL" id="KKL46518.1"/>
    </source>
</evidence>
<comment type="caution">
    <text evidence="1">The sequence shown here is derived from an EMBL/GenBank/DDBJ whole genome shotgun (WGS) entry which is preliminary data.</text>
</comment>
<dbReference type="EMBL" id="LAZR01034000">
    <property type="protein sequence ID" value="KKL46518.1"/>
    <property type="molecule type" value="Genomic_DNA"/>
</dbReference>
<feature type="non-terminal residue" evidence="1">
    <location>
        <position position="128"/>
    </location>
</feature>
<reference evidence="1" key="1">
    <citation type="journal article" date="2015" name="Nature">
        <title>Complex archaea that bridge the gap between prokaryotes and eukaryotes.</title>
        <authorList>
            <person name="Spang A."/>
            <person name="Saw J.H."/>
            <person name="Jorgensen S.L."/>
            <person name="Zaremba-Niedzwiedzka K."/>
            <person name="Martijn J."/>
            <person name="Lind A.E."/>
            <person name="van Eijk R."/>
            <person name="Schleper C."/>
            <person name="Guy L."/>
            <person name="Ettema T.J."/>
        </authorList>
    </citation>
    <scope>NUCLEOTIDE SEQUENCE</scope>
</reference>
<protein>
    <submittedName>
        <fullName evidence="1">Uncharacterized protein</fullName>
    </submittedName>
</protein>
<sequence length="128" mass="14748">MPNLQKQLTSDIAIRLAAGWRELLTDEVLATVVGVELDVLRGWLEKNEDVVIVRSFKTGKQDTNGNEVIDRRTETIGLNDLRTKEQQRLEYEYLAKHAKLIEESDAKTAIKAIQWRLERAIPERYGKD</sequence>
<dbReference type="AlphaFoldDB" id="A0A0F9CAV2"/>
<name>A0A0F9CAV2_9ZZZZ</name>
<organism evidence="1">
    <name type="scientific">marine sediment metagenome</name>
    <dbReference type="NCBI Taxonomy" id="412755"/>
    <lineage>
        <taxon>unclassified sequences</taxon>
        <taxon>metagenomes</taxon>
        <taxon>ecological metagenomes</taxon>
    </lineage>
</organism>
<proteinExistence type="predicted"/>